<dbReference type="InterPro" id="IPR042104">
    <property type="entry name" value="PKS_dehydratase_sf"/>
</dbReference>
<dbReference type="PANTHER" id="PTHR43775:SF37">
    <property type="entry name" value="SI:DKEY-61P9.11"/>
    <property type="match status" value="1"/>
</dbReference>
<dbReference type="Proteomes" id="UP000028924">
    <property type="component" value="Unassembled WGS sequence"/>
</dbReference>
<dbReference type="InterPro" id="IPR020807">
    <property type="entry name" value="PKS_DH"/>
</dbReference>
<keyword evidence="1" id="KW-0596">Phosphopantetheine</keyword>
<evidence type="ECO:0000259" key="6">
    <source>
        <dbReference type="PROSITE" id="PS52004"/>
    </source>
</evidence>
<dbReference type="GeneID" id="23615942"/>
<dbReference type="InterPro" id="IPR013968">
    <property type="entry name" value="PKS_KR"/>
</dbReference>
<dbReference type="KEGG" id="apro:F751_4551"/>
<dbReference type="SMART" id="SM00822">
    <property type="entry name" value="PKS_KR"/>
    <property type="match status" value="1"/>
</dbReference>
<dbReference type="SUPFAM" id="SSF47336">
    <property type="entry name" value="ACP-like"/>
    <property type="match status" value="1"/>
</dbReference>
<sequence length="964" mass="98671">MAWAYTAAALCALGSAAKRHSLSLVSQGLLGPAGSEAAAHQALALGVARTQFMEDRGSYGVTLDLGDGVTAAQFRAVMAAGRGTEYVLAVASGRLFSEHLRRHVTPAGPHPALELQLQGKTAVVCGGTQGLGLRLARQLSRAGVKSLVLTSRRGKLAAQEDERFFARHGTEVFVLSQDASSPAQNADLAHWLASQDLPPVALYAHAAGVLAYDLIPDLTRDAFLAVAQPKVLGAVTGVDAEVTLLFGSTAGVWSQSGAAHYAAANSFLRARASHRVVTLSFGPFSGAGMAASMSASMEAVGLGMLEPAQILHALRTVLRQGLRDAVVARLSLSTFCAVNSIKGPWSFLDGLQAGERSETGEPRLHTFSGQQQEAVPDREPPRPHIEQTELLALVQGVAIEVVGADALTSSGMFAAGAFDSLSAVELASKLGQSLGLTLPVTLVFDFPSIPSIAQAAGTSSWAMSAPRFGGFLHEPVEHFDAGLFGLLRPEAELMDPQQRLLLEMEYGGLSAAWHPLGATSATSTPFSVAAGRISFSWGLTGAAVSLDTACSSALVALSLGAGRVDPGAPALVGAVNLLLARNTSAAAAAAGMLTQDGRCKTLDAAADGYVRADTVAALVLCSPVGARDDGGRRTGPATVILLRGCAVNQDGRSSSLTAPSGPAQTRVIRTGLELAGLAPPQLAGLELHGTGTPLGDPIEVNAAVAALPGAIRLSAAKARVGHAEPAAGAVGLLQAAAQLSAHSVHPLVGLARVNAHVAACLADLPRGQPAPVLAREGAGRAERLGGVACGVSAFAFQGTNAHAVLDRGPWGEGAPTPSSATPWMRERHWFGPAALLLSSSVRPRPDNMLRFRLEVGAARAAYLLDHRVAGRCVLPAAAMLEGMAAAVVPGYNAGIAVNVFVERLSISAPLMLHPGGGMEVGVDVDVARAGMQLASRTAAGGGGTQLHATSQAGELGLFLFVGFA</sequence>
<dbReference type="STRING" id="3075.A0A087SNH7"/>
<dbReference type="EMBL" id="KL662144">
    <property type="protein sequence ID" value="KFM27281.1"/>
    <property type="molecule type" value="Genomic_DNA"/>
</dbReference>
<dbReference type="Pfam" id="PF00550">
    <property type="entry name" value="PP-binding"/>
    <property type="match status" value="1"/>
</dbReference>
<dbReference type="AlphaFoldDB" id="A0A087SNH7"/>
<reference evidence="7 8" key="1">
    <citation type="journal article" date="2014" name="BMC Genomics">
        <title>Oil accumulation mechanisms of the oleaginous microalga Chlorella protothecoides revealed through its genome, transcriptomes, and proteomes.</title>
        <authorList>
            <person name="Gao C."/>
            <person name="Wang Y."/>
            <person name="Shen Y."/>
            <person name="Yan D."/>
            <person name="He X."/>
            <person name="Dai J."/>
            <person name="Wu Q."/>
        </authorList>
    </citation>
    <scope>NUCLEOTIDE SEQUENCE [LARGE SCALE GENOMIC DNA]</scope>
    <source>
        <strain evidence="7 8">0710</strain>
    </source>
</reference>
<dbReference type="InterPro" id="IPR020806">
    <property type="entry name" value="PKS_PP-bd"/>
</dbReference>
<dbReference type="PANTHER" id="PTHR43775">
    <property type="entry name" value="FATTY ACID SYNTHASE"/>
    <property type="match status" value="1"/>
</dbReference>
<dbReference type="InterPro" id="IPR020841">
    <property type="entry name" value="PKS_Beta-ketoAc_synthase_dom"/>
</dbReference>
<evidence type="ECO:0000259" key="5">
    <source>
        <dbReference type="PROSITE" id="PS50075"/>
    </source>
</evidence>
<dbReference type="SMART" id="SM00825">
    <property type="entry name" value="PKS_KS"/>
    <property type="match status" value="1"/>
</dbReference>
<evidence type="ECO:0000256" key="3">
    <source>
        <dbReference type="ARBA" id="ARBA00022679"/>
    </source>
</evidence>
<proteinExistence type="predicted"/>
<dbReference type="GO" id="GO:0031177">
    <property type="term" value="F:phosphopantetheine binding"/>
    <property type="evidence" value="ECO:0007669"/>
    <property type="project" value="InterPro"/>
</dbReference>
<dbReference type="InterPro" id="IPR016039">
    <property type="entry name" value="Thiolase-like"/>
</dbReference>
<accession>A0A087SNH7</accession>
<evidence type="ECO:0000256" key="4">
    <source>
        <dbReference type="SAM" id="MobiDB-lite"/>
    </source>
</evidence>
<dbReference type="Gene3D" id="3.10.129.110">
    <property type="entry name" value="Polyketide synthase dehydratase"/>
    <property type="match status" value="1"/>
</dbReference>
<feature type="region of interest" description="Disordered" evidence="4">
    <location>
        <begin position="358"/>
        <end position="381"/>
    </location>
</feature>
<dbReference type="InterPro" id="IPR049552">
    <property type="entry name" value="PKS_DH_N"/>
</dbReference>
<dbReference type="InterPro" id="IPR014030">
    <property type="entry name" value="Ketoacyl_synth_N"/>
</dbReference>
<dbReference type="InterPro" id="IPR036736">
    <property type="entry name" value="ACP-like_sf"/>
</dbReference>
<dbReference type="RefSeq" id="XP_011400248.1">
    <property type="nucleotide sequence ID" value="XM_011401946.1"/>
</dbReference>
<dbReference type="eggNOG" id="KOG1202">
    <property type="taxonomic scope" value="Eukaryota"/>
</dbReference>
<dbReference type="Gene3D" id="3.40.47.10">
    <property type="match status" value="2"/>
</dbReference>
<dbReference type="InterPro" id="IPR057326">
    <property type="entry name" value="KR_dom"/>
</dbReference>
<organism evidence="7 8">
    <name type="scientific">Auxenochlorella protothecoides</name>
    <name type="common">Green microalga</name>
    <name type="synonym">Chlorella protothecoides</name>
    <dbReference type="NCBI Taxonomy" id="3075"/>
    <lineage>
        <taxon>Eukaryota</taxon>
        <taxon>Viridiplantae</taxon>
        <taxon>Chlorophyta</taxon>
        <taxon>core chlorophytes</taxon>
        <taxon>Trebouxiophyceae</taxon>
        <taxon>Chlorellales</taxon>
        <taxon>Chlorellaceae</taxon>
        <taxon>Auxenochlorella</taxon>
    </lineage>
</organism>
<protein>
    <submittedName>
        <fullName evidence="7">Mycocerosic acid synthase</fullName>
    </submittedName>
</protein>
<dbReference type="Pfam" id="PF00109">
    <property type="entry name" value="ketoacyl-synt"/>
    <property type="match status" value="2"/>
</dbReference>
<keyword evidence="8" id="KW-1185">Reference proteome</keyword>
<feature type="domain" description="Ketosynthase family 3 (KS3)" evidence="6">
    <location>
        <begin position="396"/>
        <end position="807"/>
    </location>
</feature>
<dbReference type="GO" id="GO:0006633">
    <property type="term" value="P:fatty acid biosynthetic process"/>
    <property type="evidence" value="ECO:0007669"/>
    <property type="project" value="TreeGrafter"/>
</dbReference>
<dbReference type="Gene3D" id="1.10.1200.10">
    <property type="entry name" value="ACP-like"/>
    <property type="match status" value="1"/>
</dbReference>
<dbReference type="InterPro" id="IPR014031">
    <property type="entry name" value="Ketoacyl_synth_C"/>
</dbReference>
<dbReference type="SMART" id="SM00823">
    <property type="entry name" value="PKS_PP"/>
    <property type="match status" value="1"/>
</dbReference>
<dbReference type="SUPFAM" id="SSF53901">
    <property type="entry name" value="Thiolase-like"/>
    <property type="match status" value="1"/>
</dbReference>
<dbReference type="Pfam" id="PF08659">
    <property type="entry name" value="KR"/>
    <property type="match status" value="1"/>
</dbReference>
<dbReference type="InterPro" id="IPR036291">
    <property type="entry name" value="NAD(P)-bd_dom_sf"/>
</dbReference>
<gene>
    <name evidence="7" type="ORF">F751_4551</name>
</gene>
<dbReference type="Pfam" id="PF02801">
    <property type="entry name" value="Ketoacyl-synt_C"/>
    <property type="match status" value="1"/>
</dbReference>
<dbReference type="GO" id="GO:0004312">
    <property type="term" value="F:fatty acid synthase activity"/>
    <property type="evidence" value="ECO:0007669"/>
    <property type="project" value="TreeGrafter"/>
</dbReference>
<keyword evidence="3" id="KW-0808">Transferase</keyword>
<evidence type="ECO:0000256" key="1">
    <source>
        <dbReference type="ARBA" id="ARBA00022450"/>
    </source>
</evidence>
<dbReference type="Gene3D" id="3.40.50.720">
    <property type="entry name" value="NAD(P)-binding Rossmann-like Domain"/>
    <property type="match status" value="1"/>
</dbReference>
<dbReference type="PROSITE" id="PS52004">
    <property type="entry name" value="KS3_2"/>
    <property type="match status" value="1"/>
</dbReference>
<dbReference type="InterPro" id="IPR050091">
    <property type="entry name" value="PKS_NRPS_Biosynth_Enz"/>
</dbReference>
<evidence type="ECO:0000313" key="8">
    <source>
        <dbReference type="Proteomes" id="UP000028924"/>
    </source>
</evidence>
<dbReference type="SUPFAM" id="SSF51735">
    <property type="entry name" value="NAD(P)-binding Rossmann-fold domains"/>
    <property type="match status" value="1"/>
</dbReference>
<dbReference type="Pfam" id="PF21089">
    <property type="entry name" value="PKS_DH_N"/>
    <property type="match status" value="1"/>
</dbReference>
<dbReference type="OrthoDB" id="515223at2759"/>
<feature type="domain" description="Carrier" evidence="5">
    <location>
        <begin position="385"/>
        <end position="460"/>
    </location>
</feature>
<dbReference type="InterPro" id="IPR009081">
    <property type="entry name" value="PP-bd_ACP"/>
</dbReference>
<evidence type="ECO:0000256" key="2">
    <source>
        <dbReference type="ARBA" id="ARBA00022553"/>
    </source>
</evidence>
<dbReference type="SMART" id="SM00826">
    <property type="entry name" value="PKS_DH"/>
    <property type="match status" value="1"/>
</dbReference>
<dbReference type="PROSITE" id="PS50075">
    <property type="entry name" value="CARRIER"/>
    <property type="match status" value="1"/>
</dbReference>
<evidence type="ECO:0000313" key="7">
    <source>
        <dbReference type="EMBL" id="KFM27281.1"/>
    </source>
</evidence>
<keyword evidence="2" id="KW-0597">Phosphoprotein</keyword>
<name>A0A087SNH7_AUXPR</name>
<dbReference type="CDD" id="cd00833">
    <property type="entry name" value="PKS"/>
    <property type="match status" value="1"/>
</dbReference>